<dbReference type="Pfam" id="PF05485">
    <property type="entry name" value="THAP"/>
    <property type="match status" value="1"/>
</dbReference>
<name>A0AAV8V799_9CUCU</name>
<feature type="region of interest" description="Disordered" evidence="6">
    <location>
        <begin position="86"/>
        <end position="134"/>
    </location>
</feature>
<keyword evidence="3" id="KW-0862">Zinc</keyword>
<accession>A0AAV8V799</accession>
<sequence length="134" mass="15447">MSSCSVKSCRNNRRFPKPGKDISFHVFPKSPRIQLQRDWLKALGISSKNWMWTKNKVVCSEHFRQEDFMRFGAHRYLKLDAAPTLKLDDPDNEFSTIPPYSLTNNDPLEDPLADLHSIKSEDISEDTHPPESSS</sequence>
<dbReference type="InterPro" id="IPR006612">
    <property type="entry name" value="THAP_Znf"/>
</dbReference>
<organism evidence="8 9">
    <name type="scientific">Exocentrus adspersus</name>
    <dbReference type="NCBI Taxonomy" id="1586481"/>
    <lineage>
        <taxon>Eukaryota</taxon>
        <taxon>Metazoa</taxon>
        <taxon>Ecdysozoa</taxon>
        <taxon>Arthropoda</taxon>
        <taxon>Hexapoda</taxon>
        <taxon>Insecta</taxon>
        <taxon>Pterygota</taxon>
        <taxon>Neoptera</taxon>
        <taxon>Endopterygota</taxon>
        <taxon>Coleoptera</taxon>
        <taxon>Polyphaga</taxon>
        <taxon>Cucujiformia</taxon>
        <taxon>Chrysomeloidea</taxon>
        <taxon>Cerambycidae</taxon>
        <taxon>Lamiinae</taxon>
        <taxon>Acanthocinini</taxon>
        <taxon>Exocentrus</taxon>
    </lineage>
</organism>
<evidence type="ECO:0000256" key="2">
    <source>
        <dbReference type="ARBA" id="ARBA00022771"/>
    </source>
</evidence>
<gene>
    <name evidence="8" type="ORF">NQ315_003453</name>
</gene>
<evidence type="ECO:0000256" key="3">
    <source>
        <dbReference type="ARBA" id="ARBA00022833"/>
    </source>
</evidence>
<dbReference type="SMART" id="SM00980">
    <property type="entry name" value="THAP"/>
    <property type="match status" value="1"/>
</dbReference>
<dbReference type="Gene3D" id="6.20.210.20">
    <property type="entry name" value="THAP domain"/>
    <property type="match status" value="1"/>
</dbReference>
<dbReference type="InterPro" id="IPR052224">
    <property type="entry name" value="THAP_domain_protein"/>
</dbReference>
<dbReference type="AlphaFoldDB" id="A0AAV8V799"/>
<keyword evidence="1" id="KW-0479">Metal-binding</keyword>
<dbReference type="SMART" id="SM00692">
    <property type="entry name" value="DM3"/>
    <property type="match status" value="1"/>
</dbReference>
<keyword evidence="2 5" id="KW-0863">Zinc-finger</keyword>
<proteinExistence type="predicted"/>
<comment type="caution">
    <text evidence="8">The sequence shown here is derived from an EMBL/GenBank/DDBJ whole genome shotgun (WGS) entry which is preliminary data.</text>
</comment>
<evidence type="ECO:0000256" key="6">
    <source>
        <dbReference type="SAM" id="MobiDB-lite"/>
    </source>
</evidence>
<dbReference type="Proteomes" id="UP001159042">
    <property type="component" value="Unassembled WGS sequence"/>
</dbReference>
<evidence type="ECO:0000313" key="8">
    <source>
        <dbReference type="EMBL" id="KAJ8910023.1"/>
    </source>
</evidence>
<keyword evidence="4 5" id="KW-0238">DNA-binding</keyword>
<feature type="domain" description="THAP-type" evidence="7">
    <location>
        <begin position="1"/>
        <end position="86"/>
    </location>
</feature>
<evidence type="ECO:0000256" key="4">
    <source>
        <dbReference type="ARBA" id="ARBA00023125"/>
    </source>
</evidence>
<evidence type="ECO:0000256" key="5">
    <source>
        <dbReference type="PROSITE-ProRule" id="PRU00309"/>
    </source>
</evidence>
<evidence type="ECO:0000313" key="9">
    <source>
        <dbReference type="Proteomes" id="UP001159042"/>
    </source>
</evidence>
<dbReference type="PANTHER" id="PTHR46927:SF3">
    <property type="entry name" value="THAP-TYPE DOMAIN-CONTAINING PROTEIN"/>
    <property type="match status" value="1"/>
</dbReference>
<dbReference type="SUPFAM" id="SSF57716">
    <property type="entry name" value="Glucocorticoid receptor-like (DNA-binding domain)"/>
    <property type="match status" value="1"/>
</dbReference>
<dbReference type="PANTHER" id="PTHR46927">
    <property type="entry name" value="AGAP005574-PA"/>
    <property type="match status" value="1"/>
</dbReference>
<dbReference type="PROSITE" id="PS50950">
    <property type="entry name" value="ZF_THAP"/>
    <property type="match status" value="1"/>
</dbReference>
<dbReference type="EMBL" id="JANEYG010000369">
    <property type="protein sequence ID" value="KAJ8910023.1"/>
    <property type="molecule type" value="Genomic_DNA"/>
</dbReference>
<dbReference type="GO" id="GO:0003677">
    <property type="term" value="F:DNA binding"/>
    <property type="evidence" value="ECO:0007669"/>
    <property type="project" value="UniProtKB-UniRule"/>
</dbReference>
<dbReference type="GO" id="GO:0008270">
    <property type="term" value="F:zinc ion binding"/>
    <property type="evidence" value="ECO:0007669"/>
    <property type="project" value="UniProtKB-KW"/>
</dbReference>
<keyword evidence="9" id="KW-1185">Reference proteome</keyword>
<evidence type="ECO:0000256" key="1">
    <source>
        <dbReference type="ARBA" id="ARBA00022723"/>
    </source>
</evidence>
<reference evidence="8 9" key="1">
    <citation type="journal article" date="2023" name="Insect Mol. Biol.">
        <title>Genome sequencing provides insights into the evolution of gene families encoding plant cell wall-degrading enzymes in longhorned beetles.</title>
        <authorList>
            <person name="Shin N.R."/>
            <person name="Okamura Y."/>
            <person name="Kirsch R."/>
            <person name="Pauchet Y."/>
        </authorList>
    </citation>
    <scope>NUCLEOTIDE SEQUENCE [LARGE SCALE GENOMIC DNA]</scope>
    <source>
        <strain evidence="8">EAD_L_NR</strain>
    </source>
</reference>
<evidence type="ECO:0000259" key="7">
    <source>
        <dbReference type="PROSITE" id="PS50950"/>
    </source>
</evidence>
<feature type="compositionally biased region" description="Basic and acidic residues" evidence="6">
    <location>
        <begin position="116"/>
        <end position="134"/>
    </location>
</feature>
<dbReference type="InterPro" id="IPR038441">
    <property type="entry name" value="THAP_Znf_sf"/>
</dbReference>
<protein>
    <recommendedName>
        <fullName evidence="7">THAP-type domain-containing protein</fullName>
    </recommendedName>
</protein>